<organism evidence="2 3">
    <name type="scientific">Fimbriimonas ginsengisoli Gsoil 348</name>
    <dbReference type="NCBI Taxonomy" id="661478"/>
    <lineage>
        <taxon>Bacteria</taxon>
        <taxon>Bacillati</taxon>
        <taxon>Armatimonadota</taxon>
        <taxon>Fimbriimonadia</taxon>
        <taxon>Fimbriimonadales</taxon>
        <taxon>Fimbriimonadaceae</taxon>
        <taxon>Fimbriimonas</taxon>
    </lineage>
</organism>
<keyword evidence="1" id="KW-0812">Transmembrane</keyword>
<proteinExistence type="predicted"/>
<evidence type="ECO:0000313" key="2">
    <source>
        <dbReference type="EMBL" id="AIE83613.1"/>
    </source>
</evidence>
<name>A0A068NJ48_FIMGI</name>
<dbReference type="KEGG" id="fgi:OP10G_0245"/>
<keyword evidence="3" id="KW-1185">Reference proteome</keyword>
<sequence length="126" mass="13248">MRGAMWGLLALASLGLLSTFVVESGVSGRAVEVQPIERDPRSDTGWRLVGPPTSLMNVPEKAFVTHGAPGVPPQVDAAVVRNTPGVVPLSEILGTLHIARIGALAAMFLMALGLLTLTRFVLRPAE</sequence>
<dbReference type="HOGENOM" id="CLU_1978224_0_0_0"/>
<feature type="transmembrane region" description="Helical" evidence="1">
    <location>
        <begin position="98"/>
        <end position="122"/>
    </location>
</feature>
<keyword evidence="1" id="KW-0472">Membrane</keyword>
<keyword evidence="1" id="KW-1133">Transmembrane helix</keyword>
<dbReference type="AlphaFoldDB" id="A0A068NJ48"/>
<dbReference type="EMBL" id="CP007139">
    <property type="protein sequence ID" value="AIE83613.1"/>
    <property type="molecule type" value="Genomic_DNA"/>
</dbReference>
<gene>
    <name evidence="2" type="ORF">OP10G_0245</name>
</gene>
<evidence type="ECO:0000256" key="1">
    <source>
        <dbReference type="SAM" id="Phobius"/>
    </source>
</evidence>
<protein>
    <submittedName>
        <fullName evidence="2">Uncharacterized protein</fullName>
    </submittedName>
</protein>
<evidence type="ECO:0000313" key="3">
    <source>
        <dbReference type="Proteomes" id="UP000027982"/>
    </source>
</evidence>
<reference evidence="2 3" key="1">
    <citation type="journal article" date="2014" name="PLoS ONE">
        <title>The first complete genome sequence of the class fimbriimonadia in the phylum armatimonadetes.</title>
        <authorList>
            <person name="Hu Z.Y."/>
            <person name="Wang Y.Z."/>
            <person name="Im W.T."/>
            <person name="Wang S.Y."/>
            <person name="Zhao G.P."/>
            <person name="Zheng H.J."/>
            <person name="Quan Z.X."/>
        </authorList>
    </citation>
    <scope>NUCLEOTIDE SEQUENCE [LARGE SCALE GENOMIC DNA]</scope>
    <source>
        <strain evidence="2">Gsoil 348</strain>
    </source>
</reference>
<accession>A0A068NJ48</accession>
<dbReference type="Proteomes" id="UP000027982">
    <property type="component" value="Chromosome"/>
</dbReference>
<dbReference type="STRING" id="661478.OP10G_0245"/>